<dbReference type="Proteomes" id="UP000054815">
    <property type="component" value="Unassembled WGS sequence"/>
</dbReference>
<proteinExistence type="predicted"/>
<sequence>MRSSCLTRTCIFQSRCKMHWPFPLEDICVHGDPCFYLVGGNQATHLSLTDSLHELKASFGSTNSKLTKRIEPIAQGDLKPAYWLSKHRDVIACTTATMVTQRRHFSNDTD</sequence>
<protein>
    <submittedName>
        <fullName evidence="1">Uncharacterized protein</fullName>
    </submittedName>
</protein>
<name>A0A0V0YBT2_TRIPS</name>
<evidence type="ECO:0000313" key="2">
    <source>
        <dbReference type="Proteomes" id="UP000054815"/>
    </source>
</evidence>
<reference evidence="1 2" key="1">
    <citation type="submission" date="2015-01" db="EMBL/GenBank/DDBJ databases">
        <title>Evolution of Trichinella species and genotypes.</title>
        <authorList>
            <person name="Korhonen P.K."/>
            <person name="Edoardo P."/>
            <person name="Giuseppe L.R."/>
            <person name="Gasser R.B."/>
        </authorList>
    </citation>
    <scope>NUCLEOTIDE SEQUENCE [LARGE SCALE GENOMIC DNA]</scope>
    <source>
        <strain evidence="1">ISS141</strain>
    </source>
</reference>
<dbReference type="AlphaFoldDB" id="A0A0V0YBT2"/>
<comment type="caution">
    <text evidence="1">The sequence shown here is derived from an EMBL/GenBank/DDBJ whole genome shotgun (WGS) entry which is preliminary data.</text>
</comment>
<dbReference type="EMBL" id="JYDU01000028">
    <property type="protein sequence ID" value="KRX97709.1"/>
    <property type="molecule type" value="Genomic_DNA"/>
</dbReference>
<accession>A0A0V0YBT2</accession>
<organism evidence="1 2">
    <name type="scientific">Trichinella pseudospiralis</name>
    <name type="common">Parasitic roundworm</name>
    <dbReference type="NCBI Taxonomy" id="6337"/>
    <lineage>
        <taxon>Eukaryota</taxon>
        <taxon>Metazoa</taxon>
        <taxon>Ecdysozoa</taxon>
        <taxon>Nematoda</taxon>
        <taxon>Enoplea</taxon>
        <taxon>Dorylaimia</taxon>
        <taxon>Trichinellida</taxon>
        <taxon>Trichinellidae</taxon>
        <taxon>Trichinella</taxon>
    </lineage>
</organism>
<gene>
    <name evidence="1" type="ORF">T4E_10453</name>
</gene>
<evidence type="ECO:0000313" key="1">
    <source>
        <dbReference type="EMBL" id="KRX97709.1"/>
    </source>
</evidence>